<gene>
    <name evidence="2" type="ORF">MES4922_110088</name>
</gene>
<evidence type="ECO:0000256" key="1">
    <source>
        <dbReference type="SAM" id="MobiDB-lite"/>
    </source>
</evidence>
<protein>
    <submittedName>
        <fullName evidence="2">Uncharacterized protein</fullName>
    </submittedName>
</protein>
<keyword evidence="3" id="KW-1185">Reference proteome</keyword>
<reference evidence="2" key="1">
    <citation type="submission" date="2022-03" db="EMBL/GenBank/DDBJ databases">
        <authorList>
            <person name="Brunel B."/>
        </authorList>
    </citation>
    <scope>NUCLEOTIDE SEQUENCE</scope>
    <source>
        <strain evidence="2">STM4922sample</strain>
    </source>
</reference>
<dbReference type="RefSeq" id="WP_254023021.1">
    <property type="nucleotide sequence ID" value="NZ_CAKXZS010000003.1"/>
</dbReference>
<dbReference type="Proteomes" id="UP001152604">
    <property type="component" value="Unassembled WGS sequence"/>
</dbReference>
<evidence type="ECO:0000313" key="2">
    <source>
        <dbReference type="EMBL" id="CAH2394644.1"/>
    </source>
</evidence>
<feature type="compositionally biased region" description="Basic and acidic residues" evidence="1">
    <location>
        <begin position="60"/>
        <end position="69"/>
    </location>
</feature>
<comment type="caution">
    <text evidence="2">The sequence shown here is derived from an EMBL/GenBank/DDBJ whole genome shotgun (WGS) entry which is preliminary data.</text>
</comment>
<sequence>MKVGILAGGFGTRLAEETESLHVFKPQWTARRGVAQRYEAFGTVGFLFEEFEGGALQAHRPREEADPRLRTGRAPGRVPVLAKAD</sequence>
<dbReference type="EMBL" id="CAKXZS010000003">
    <property type="protein sequence ID" value="CAH2394644.1"/>
    <property type="molecule type" value="Genomic_DNA"/>
</dbReference>
<accession>A0ABM9DFN3</accession>
<organism evidence="2 3">
    <name type="scientific">Mesorhizobium ventifaucium</name>
    <dbReference type="NCBI Taxonomy" id="666020"/>
    <lineage>
        <taxon>Bacteria</taxon>
        <taxon>Pseudomonadati</taxon>
        <taxon>Pseudomonadota</taxon>
        <taxon>Alphaproteobacteria</taxon>
        <taxon>Hyphomicrobiales</taxon>
        <taxon>Phyllobacteriaceae</taxon>
        <taxon>Mesorhizobium</taxon>
    </lineage>
</organism>
<evidence type="ECO:0000313" key="3">
    <source>
        <dbReference type="Proteomes" id="UP001152604"/>
    </source>
</evidence>
<feature type="region of interest" description="Disordered" evidence="1">
    <location>
        <begin position="58"/>
        <end position="85"/>
    </location>
</feature>
<name>A0ABM9DFN3_9HYPH</name>
<proteinExistence type="predicted"/>